<feature type="compositionally biased region" description="Pro residues" evidence="1">
    <location>
        <begin position="235"/>
        <end position="250"/>
    </location>
</feature>
<feature type="signal peptide" evidence="2">
    <location>
        <begin position="1"/>
        <end position="27"/>
    </location>
</feature>
<comment type="caution">
    <text evidence="3">The sequence shown here is derived from an EMBL/GenBank/DDBJ whole genome shotgun (WGS) entry which is preliminary data.</text>
</comment>
<keyword evidence="2" id="KW-0732">Signal</keyword>
<evidence type="ECO:0000256" key="1">
    <source>
        <dbReference type="SAM" id="MobiDB-lite"/>
    </source>
</evidence>
<evidence type="ECO:0000256" key="2">
    <source>
        <dbReference type="SAM" id="SignalP"/>
    </source>
</evidence>
<proteinExistence type="predicted"/>
<name>A0A9W6RYA3_9ACTN</name>
<reference evidence="3" key="1">
    <citation type="submission" date="2023-03" db="EMBL/GenBank/DDBJ databases">
        <title>Actinoallomurus iriomotensis NBRC 103684.</title>
        <authorList>
            <person name="Ichikawa N."/>
            <person name="Sato H."/>
            <person name="Tonouchi N."/>
        </authorList>
    </citation>
    <scope>NUCLEOTIDE SEQUENCE</scope>
    <source>
        <strain evidence="3">NBRC 103684</strain>
    </source>
</reference>
<dbReference type="Gene3D" id="2.60.40.1890">
    <property type="entry name" value="PCu(A)C copper chaperone"/>
    <property type="match status" value="1"/>
</dbReference>
<organism evidence="3 4">
    <name type="scientific">Actinoallomurus iriomotensis</name>
    <dbReference type="NCBI Taxonomy" id="478107"/>
    <lineage>
        <taxon>Bacteria</taxon>
        <taxon>Bacillati</taxon>
        <taxon>Actinomycetota</taxon>
        <taxon>Actinomycetes</taxon>
        <taxon>Streptosporangiales</taxon>
        <taxon>Thermomonosporaceae</taxon>
        <taxon>Actinoallomurus</taxon>
    </lineage>
</organism>
<feature type="region of interest" description="Disordered" evidence="1">
    <location>
        <begin position="117"/>
        <end position="184"/>
    </location>
</feature>
<keyword evidence="4" id="KW-1185">Reference proteome</keyword>
<accession>A0A9W6RYA3</accession>
<evidence type="ECO:0000313" key="3">
    <source>
        <dbReference type="EMBL" id="GLY83729.1"/>
    </source>
</evidence>
<dbReference type="EMBL" id="BSTK01000002">
    <property type="protein sequence ID" value="GLY83729.1"/>
    <property type="molecule type" value="Genomic_DNA"/>
</dbReference>
<dbReference type="RefSeq" id="WP_285568313.1">
    <property type="nucleotide sequence ID" value="NZ_BSTK01000002.1"/>
</dbReference>
<protein>
    <recommendedName>
        <fullName evidence="5">Lipoprotein</fullName>
    </recommendedName>
</protein>
<feature type="compositionally biased region" description="Low complexity" evidence="1">
    <location>
        <begin position="172"/>
        <end position="184"/>
    </location>
</feature>
<evidence type="ECO:0000313" key="4">
    <source>
        <dbReference type="Proteomes" id="UP001165074"/>
    </source>
</evidence>
<gene>
    <name evidence="3" type="ORF">Airi02_016580</name>
</gene>
<dbReference type="Proteomes" id="UP001165074">
    <property type="component" value="Unassembled WGS sequence"/>
</dbReference>
<dbReference type="AlphaFoldDB" id="A0A9W6RYA3"/>
<evidence type="ECO:0008006" key="5">
    <source>
        <dbReference type="Google" id="ProtNLM"/>
    </source>
</evidence>
<sequence>MSRNSRRALATAVVGVFAIAPLVTACAAGRHPQSAMPTRLTEGVNASVHAVDVRNAFVLGPAPGKKLAAGADAPLYAWFVNNAATPDRLVAAEAPGAAQSVQIAGGALALPPNQLVDTVEKTPPAPPSAPTPSVSPSRTPKARTHTPTGGDAPNTTSTPPQRPLANRSRAVAPATTPTAAPSPSSKLIIKGLAKEYSGGETVHVILHFQQAGTLNVDLPVVPWNGYYSTYSPAPAAPTPPATPTMTPPSTPSASSPASQPTATSSKAHKAKTRKKASATPSA</sequence>
<dbReference type="InterPro" id="IPR036182">
    <property type="entry name" value="PCuAC_sf"/>
</dbReference>
<feature type="compositionally biased region" description="Basic residues" evidence="1">
    <location>
        <begin position="266"/>
        <end position="276"/>
    </location>
</feature>
<feature type="compositionally biased region" description="Low complexity" evidence="1">
    <location>
        <begin position="251"/>
        <end position="265"/>
    </location>
</feature>
<feature type="chain" id="PRO_5040922271" description="Lipoprotein" evidence="2">
    <location>
        <begin position="28"/>
        <end position="282"/>
    </location>
</feature>
<feature type="region of interest" description="Disordered" evidence="1">
    <location>
        <begin position="235"/>
        <end position="282"/>
    </location>
</feature>
<dbReference type="PROSITE" id="PS51257">
    <property type="entry name" value="PROKAR_LIPOPROTEIN"/>
    <property type="match status" value="1"/>
</dbReference>